<dbReference type="GO" id="GO:0000105">
    <property type="term" value="P:L-histidine biosynthetic process"/>
    <property type="evidence" value="ECO:0007669"/>
    <property type="project" value="UniProtKB-UniRule"/>
</dbReference>
<evidence type="ECO:0000256" key="6">
    <source>
        <dbReference type="ARBA" id="ARBA00023102"/>
    </source>
</evidence>
<dbReference type="InterPro" id="IPR029062">
    <property type="entry name" value="Class_I_gatase-like"/>
</dbReference>
<feature type="active site" description="Nucleophile" evidence="10 11">
    <location>
        <position position="76"/>
    </location>
</feature>
<evidence type="ECO:0000256" key="9">
    <source>
        <dbReference type="ARBA" id="ARBA00049534"/>
    </source>
</evidence>
<dbReference type="GO" id="GO:0005737">
    <property type="term" value="C:cytoplasm"/>
    <property type="evidence" value="ECO:0007669"/>
    <property type="project" value="UniProtKB-SubCell"/>
</dbReference>
<keyword evidence="15" id="KW-1185">Reference proteome</keyword>
<evidence type="ECO:0000256" key="1">
    <source>
        <dbReference type="ARBA" id="ARBA00005091"/>
    </source>
</evidence>
<dbReference type="SUPFAM" id="SSF52317">
    <property type="entry name" value="Class I glutamine amidotransferase-like"/>
    <property type="match status" value="1"/>
</dbReference>
<dbReference type="STRING" id="583356.Igag_1572"/>
<dbReference type="NCBIfam" id="TIGR01855">
    <property type="entry name" value="IMP_synth_hisH"/>
    <property type="match status" value="1"/>
</dbReference>
<evidence type="ECO:0000256" key="11">
    <source>
        <dbReference type="PIRSR" id="PIRSR000495-1"/>
    </source>
</evidence>
<keyword evidence="7 10" id="KW-0456">Lyase</keyword>
<dbReference type="Pfam" id="PF00117">
    <property type="entry name" value="GATase"/>
    <property type="match status" value="1"/>
</dbReference>
<dbReference type="HOGENOM" id="CLU_071837_2_2_2"/>
<dbReference type="GO" id="GO:0000107">
    <property type="term" value="F:imidazoleglycerol-phosphate synthase activity"/>
    <property type="evidence" value="ECO:0007669"/>
    <property type="project" value="UniProtKB-UniRule"/>
</dbReference>
<comment type="subcellular location">
    <subcellularLocation>
        <location evidence="10">Cytoplasm</location>
    </subcellularLocation>
</comment>
<keyword evidence="3 10" id="KW-0028">Amino-acid biosynthesis</keyword>
<comment type="catalytic activity">
    <reaction evidence="9 10">
        <text>L-glutamine + H2O = L-glutamate + NH4(+)</text>
        <dbReference type="Rhea" id="RHEA:15889"/>
        <dbReference type="ChEBI" id="CHEBI:15377"/>
        <dbReference type="ChEBI" id="CHEBI:28938"/>
        <dbReference type="ChEBI" id="CHEBI:29985"/>
        <dbReference type="ChEBI" id="CHEBI:58359"/>
        <dbReference type="EC" id="3.5.1.2"/>
    </reaction>
</comment>
<evidence type="ECO:0000256" key="5">
    <source>
        <dbReference type="ARBA" id="ARBA00022962"/>
    </source>
</evidence>
<dbReference type="KEGG" id="iag:Igag_1572"/>
<evidence type="ECO:0000256" key="8">
    <source>
        <dbReference type="ARBA" id="ARBA00047838"/>
    </source>
</evidence>
<evidence type="ECO:0000256" key="3">
    <source>
        <dbReference type="ARBA" id="ARBA00022605"/>
    </source>
</evidence>
<evidence type="ECO:0000259" key="13">
    <source>
        <dbReference type="Pfam" id="PF00117"/>
    </source>
</evidence>
<keyword evidence="4 10" id="KW-0378">Hydrolase</keyword>
<dbReference type="GO" id="GO:0016829">
    <property type="term" value="F:lyase activity"/>
    <property type="evidence" value="ECO:0007669"/>
    <property type="project" value="UniProtKB-KW"/>
</dbReference>
<dbReference type="HAMAP" id="MF_00278">
    <property type="entry name" value="HisH"/>
    <property type="match status" value="1"/>
</dbReference>
<gene>
    <name evidence="10" type="primary">hisH</name>
    <name evidence="14" type="ordered locus">Igag_1572</name>
</gene>
<keyword evidence="14" id="KW-0808">Transferase</keyword>
<organism evidence="14 15">
    <name type="scientific">Ignisphaera aggregans (strain DSM 17230 / JCM 13409 / AQ1.S1)</name>
    <dbReference type="NCBI Taxonomy" id="583356"/>
    <lineage>
        <taxon>Archaea</taxon>
        <taxon>Thermoproteota</taxon>
        <taxon>Thermoprotei</taxon>
        <taxon>Desulfurococcales</taxon>
        <taxon>Desulfurococcaceae</taxon>
        <taxon>Ignisphaera</taxon>
    </lineage>
</organism>
<dbReference type="Gene3D" id="3.40.50.880">
    <property type="match status" value="1"/>
</dbReference>
<keyword evidence="12" id="KW-0472">Membrane</keyword>
<evidence type="ECO:0000256" key="10">
    <source>
        <dbReference type="HAMAP-Rule" id="MF_00278"/>
    </source>
</evidence>
<evidence type="ECO:0000313" key="14">
    <source>
        <dbReference type="EMBL" id="ADM28374.1"/>
    </source>
</evidence>
<comment type="catalytic activity">
    <reaction evidence="8 10">
        <text>5-[(5-phospho-1-deoxy-D-ribulos-1-ylimino)methylamino]-1-(5-phospho-beta-D-ribosyl)imidazole-4-carboxamide + L-glutamine = D-erythro-1-(imidazol-4-yl)glycerol 3-phosphate + 5-amino-1-(5-phospho-beta-D-ribosyl)imidazole-4-carboxamide + L-glutamate + H(+)</text>
        <dbReference type="Rhea" id="RHEA:24793"/>
        <dbReference type="ChEBI" id="CHEBI:15378"/>
        <dbReference type="ChEBI" id="CHEBI:29985"/>
        <dbReference type="ChEBI" id="CHEBI:58278"/>
        <dbReference type="ChEBI" id="CHEBI:58359"/>
        <dbReference type="ChEBI" id="CHEBI:58475"/>
        <dbReference type="ChEBI" id="CHEBI:58525"/>
        <dbReference type="EC" id="4.3.2.10"/>
    </reaction>
</comment>
<keyword evidence="6 10" id="KW-0368">Histidine biosynthesis</keyword>
<dbReference type="EMBL" id="CP002098">
    <property type="protein sequence ID" value="ADM28374.1"/>
    <property type="molecule type" value="Genomic_DNA"/>
</dbReference>
<keyword evidence="10" id="KW-0963">Cytoplasm</keyword>
<dbReference type="AlphaFoldDB" id="E0SRC0"/>
<dbReference type="InterPro" id="IPR017926">
    <property type="entry name" value="GATASE"/>
</dbReference>
<dbReference type="PIRSF" id="PIRSF000495">
    <property type="entry name" value="Amidotransf_hisH"/>
    <property type="match status" value="1"/>
</dbReference>
<evidence type="ECO:0000256" key="4">
    <source>
        <dbReference type="ARBA" id="ARBA00022801"/>
    </source>
</evidence>
<feature type="domain" description="Glutamine amidotransferase" evidence="13">
    <location>
        <begin position="4"/>
        <end position="186"/>
    </location>
</feature>
<dbReference type="PANTHER" id="PTHR42701">
    <property type="entry name" value="IMIDAZOLE GLYCEROL PHOSPHATE SYNTHASE SUBUNIT HISH"/>
    <property type="match status" value="1"/>
</dbReference>
<dbReference type="EC" id="3.5.1.2" evidence="10"/>
<feature type="active site" evidence="10 11">
    <location>
        <position position="182"/>
    </location>
</feature>
<comment type="pathway">
    <text evidence="1 10">Amino-acid biosynthesis; L-histidine biosynthesis; L-histidine from 5-phospho-alpha-D-ribose 1-diphosphate: step 5/9.</text>
</comment>
<evidence type="ECO:0000256" key="7">
    <source>
        <dbReference type="ARBA" id="ARBA00023239"/>
    </source>
</evidence>
<accession>E0SRC0</accession>
<dbReference type="Proteomes" id="UP000001304">
    <property type="component" value="Chromosome"/>
</dbReference>
<comment type="subunit">
    <text evidence="2 10">Heterodimer of HisH and HisF.</text>
</comment>
<reference evidence="14 15" key="1">
    <citation type="journal article" date="2010" name="Stand. Genomic Sci.">
        <title>Complete genome sequence of Ignisphaera aggregans type strain (AQ1.S1).</title>
        <authorList>
            <person name="Goker M."/>
            <person name="Held B."/>
            <person name="Lapidus A."/>
            <person name="Nolan M."/>
            <person name="Spring S."/>
            <person name="Yasawong M."/>
            <person name="Lucas S."/>
            <person name="Glavina Del Rio T."/>
            <person name="Tice H."/>
            <person name="Cheng J.F."/>
            <person name="Goodwin L."/>
            <person name="Tapia R."/>
            <person name="Pitluck S."/>
            <person name="Liolios K."/>
            <person name="Ivanova N."/>
            <person name="Mavromatis K."/>
            <person name="Mikhailova N."/>
            <person name="Pati A."/>
            <person name="Chen A."/>
            <person name="Palaniappan K."/>
            <person name="Brambilla E."/>
            <person name="Land M."/>
            <person name="Hauser L."/>
            <person name="Chang Y.J."/>
            <person name="Jeffries C.D."/>
            <person name="Brettin T."/>
            <person name="Detter J.C."/>
            <person name="Han C."/>
            <person name="Rohde M."/>
            <person name="Sikorski J."/>
            <person name="Woyke T."/>
            <person name="Bristow J."/>
            <person name="Eisen J.A."/>
            <person name="Markowitz V."/>
            <person name="Hugenholtz P."/>
            <person name="Kyrpides N.C."/>
            <person name="Klenk H.P."/>
        </authorList>
    </citation>
    <scope>NUCLEOTIDE SEQUENCE [LARGE SCALE GENOMIC DNA]</scope>
    <source>
        <strain evidence="15">DSM 17230 / JCM 13409 / AQ1.S1</strain>
    </source>
</reference>
<feature type="transmembrane region" description="Helical" evidence="12">
    <location>
        <begin position="65"/>
        <end position="83"/>
    </location>
</feature>
<feature type="active site" evidence="10 11">
    <location>
        <position position="180"/>
    </location>
</feature>
<evidence type="ECO:0000313" key="15">
    <source>
        <dbReference type="Proteomes" id="UP000001304"/>
    </source>
</evidence>
<dbReference type="InterPro" id="IPR010139">
    <property type="entry name" value="Imidazole-glycPsynth_HisH"/>
</dbReference>
<dbReference type="GO" id="GO:0004359">
    <property type="term" value="F:glutaminase activity"/>
    <property type="evidence" value="ECO:0007669"/>
    <property type="project" value="UniProtKB-EC"/>
</dbReference>
<name>E0SRC0_IGNAA</name>
<dbReference type="EC" id="4.3.2.10" evidence="10"/>
<comment type="function">
    <text evidence="10">IGPS catalyzes the conversion of PRFAR and glutamine to IGP, AICAR and glutamate. The HisH subunit catalyzes the hydrolysis of glutamine to glutamate and ammonia as part of the synthesis of IGP and AICAR. The resulting ammonia molecule is channeled to the active site of HisF.</text>
</comment>
<proteinExistence type="inferred from homology"/>
<dbReference type="PROSITE" id="PS51273">
    <property type="entry name" value="GATASE_TYPE_1"/>
    <property type="match status" value="1"/>
</dbReference>
<evidence type="ECO:0000256" key="2">
    <source>
        <dbReference type="ARBA" id="ARBA00011152"/>
    </source>
</evidence>
<keyword evidence="12" id="KW-0812">Transmembrane</keyword>
<dbReference type="UniPathway" id="UPA00031">
    <property type="reaction ID" value="UER00010"/>
</dbReference>
<protein>
    <recommendedName>
        <fullName evidence="10">Imidazole glycerol phosphate synthase subunit HisH</fullName>
        <ecNumber evidence="10">4.3.2.10</ecNumber>
    </recommendedName>
    <alternativeName>
        <fullName evidence="10">IGP synthase glutaminase subunit</fullName>
        <ecNumber evidence="10">3.5.1.2</ecNumber>
    </alternativeName>
    <alternativeName>
        <fullName evidence="10">IGP synthase subunit HisH</fullName>
    </alternativeName>
    <alternativeName>
        <fullName evidence="10">ImGP synthase subunit HisH</fullName>
        <shortName evidence="10">IGPS subunit HisH</shortName>
    </alternativeName>
</protein>
<dbReference type="PANTHER" id="PTHR42701:SF1">
    <property type="entry name" value="IMIDAZOLE GLYCEROL PHOSPHATE SYNTHASE SUBUNIT HISH"/>
    <property type="match status" value="1"/>
</dbReference>
<evidence type="ECO:0000256" key="12">
    <source>
        <dbReference type="SAM" id="Phobius"/>
    </source>
</evidence>
<keyword evidence="5 10" id="KW-0315">Glutamine amidotransferase</keyword>
<sequence length="201" mass="22674">MKSLVINYGVGNLYSISSSLSRTGFEVEISSIPKSGYDLIVFPGVGSFPAVSRYILRYRDILDDLYRSGIAFLGICIGMHILFEYSFEGGLNRGLGWFKGYVDKLRTSNKLPHIGWDKVFIANNSGTCSLGSLLDNEYVYFIHSYIVYPAEEDIVCLMSEYGAKFPAMIARGRVIGVQFHPEKSGKMGLKFLESIYRWLKR</sequence>
<keyword evidence="12" id="KW-1133">Transmembrane helix</keyword>